<dbReference type="Gene3D" id="3.30.360.10">
    <property type="entry name" value="Dihydrodipicolinate Reductase, domain 2"/>
    <property type="match status" value="1"/>
</dbReference>
<sequence length="354" mass="39529">MKLLIVGCGSIGRRHAKNARKLGLDVVLCDVNEERLLDLAAETGAIGCYADYKIAAKQSGADAAVIATPSHLHVAPASSMLEAGMHIMMEKPLCSSVAEANELKRMVVDAKRVFMMAHTFRFRNEWREVKRLLDERPIGRMFSAELIGGWYLPDWHYREDYRREYAAQWKQGGGVMLTSMSHFFDVVAWLFGDIKEVVGAKMRLGLLEIDVDDAVTCVVKTSSGVAVTLYEDFLARCPRRSIRVNGEHGYLEADFNRGLWKIWDVRTKRCLPEHTSAQANLFKVLEDGVAYNLEPDVFPLQCSGNDAYLSELKHFVSLLNGNALETDLGIDAGIEVLKAIGSDGIVDWANTRMN</sequence>
<evidence type="ECO:0000259" key="2">
    <source>
        <dbReference type="Pfam" id="PF22725"/>
    </source>
</evidence>
<accession>A0AB39ESI2</accession>
<dbReference type="PANTHER" id="PTHR43377">
    <property type="entry name" value="BILIVERDIN REDUCTASE A"/>
    <property type="match status" value="1"/>
</dbReference>
<protein>
    <submittedName>
        <fullName evidence="3">Gfo/Idh/MocA family oxidoreductase</fullName>
    </submittedName>
</protein>
<evidence type="ECO:0000313" key="3">
    <source>
        <dbReference type="EMBL" id="XDJ69373.1"/>
    </source>
</evidence>
<dbReference type="SUPFAM" id="SSF55347">
    <property type="entry name" value="Glyceraldehyde-3-phosphate dehydrogenase-like, C-terminal domain"/>
    <property type="match status" value="1"/>
</dbReference>
<proteinExistence type="predicted"/>
<organism evidence="3">
    <name type="scientific">Castellaniella ginsengisoli</name>
    <dbReference type="NCBI Taxonomy" id="546114"/>
    <lineage>
        <taxon>Bacteria</taxon>
        <taxon>Pseudomonadati</taxon>
        <taxon>Pseudomonadota</taxon>
        <taxon>Betaproteobacteria</taxon>
        <taxon>Burkholderiales</taxon>
        <taxon>Alcaligenaceae</taxon>
        <taxon>Castellaniella</taxon>
    </lineage>
</organism>
<dbReference type="GO" id="GO:0000166">
    <property type="term" value="F:nucleotide binding"/>
    <property type="evidence" value="ECO:0007669"/>
    <property type="project" value="InterPro"/>
</dbReference>
<evidence type="ECO:0000259" key="1">
    <source>
        <dbReference type="Pfam" id="PF01408"/>
    </source>
</evidence>
<dbReference type="Pfam" id="PF22725">
    <property type="entry name" value="GFO_IDH_MocA_C3"/>
    <property type="match status" value="1"/>
</dbReference>
<dbReference type="InterPro" id="IPR036291">
    <property type="entry name" value="NAD(P)-bd_dom_sf"/>
</dbReference>
<dbReference type="RefSeq" id="WP_368655550.1">
    <property type="nucleotide sequence ID" value="NZ_CP158262.1"/>
</dbReference>
<dbReference type="InterPro" id="IPR055170">
    <property type="entry name" value="GFO_IDH_MocA-like_dom"/>
</dbReference>
<dbReference type="Gene3D" id="3.40.50.720">
    <property type="entry name" value="NAD(P)-binding Rossmann-like Domain"/>
    <property type="match status" value="1"/>
</dbReference>
<dbReference type="InterPro" id="IPR000683">
    <property type="entry name" value="Gfo/Idh/MocA-like_OxRdtase_N"/>
</dbReference>
<dbReference type="Pfam" id="PF01408">
    <property type="entry name" value="GFO_IDH_MocA"/>
    <property type="match status" value="1"/>
</dbReference>
<dbReference type="AlphaFoldDB" id="A0AB39ESI2"/>
<gene>
    <name evidence="3" type="ORF">ABRY94_00815</name>
</gene>
<dbReference type="SUPFAM" id="SSF51735">
    <property type="entry name" value="NAD(P)-binding Rossmann-fold domains"/>
    <property type="match status" value="1"/>
</dbReference>
<reference evidence="3" key="1">
    <citation type="submission" date="2024-05" db="EMBL/GenBank/DDBJ databases">
        <authorList>
            <person name="Luo Y.-C."/>
            <person name="Nicholds J."/>
            <person name="Mortimer T."/>
            <person name="Maboni G."/>
        </authorList>
    </citation>
    <scope>NUCLEOTIDE SEQUENCE</scope>
    <source>
        <strain evidence="3">144863</strain>
    </source>
</reference>
<dbReference type="InterPro" id="IPR051450">
    <property type="entry name" value="Gfo/Idh/MocA_Oxidoreductases"/>
</dbReference>
<name>A0AB39ESI2_9BURK</name>
<dbReference type="PANTHER" id="PTHR43377:SF1">
    <property type="entry name" value="BILIVERDIN REDUCTASE A"/>
    <property type="match status" value="1"/>
</dbReference>
<dbReference type="EMBL" id="CP158262">
    <property type="protein sequence ID" value="XDJ69373.1"/>
    <property type="molecule type" value="Genomic_DNA"/>
</dbReference>
<feature type="domain" description="Gfo/Idh/MocA-like oxidoreductase N-terminal" evidence="1">
    <location>
        <begin position="2"/>
        <end position="118"/>
    </location>
</feature>
<feature type="domain" description="GFO/IDH/MocA-like oxidoreductase" evidence="2">
    <location>
        <begin position="126"/>
        <end position="252"/>
    </location>
</feature>